<keyword evidence="6" id="KW-0597">Phosphoprotein</keyword>
<dbReference type="FunCoup" id="A0A3N4LID1">
    <property type="interactions" value="655"/>
</dbReference>
<dbReference type="InterPro" id="IPR020422">
    <property type="entry name" value="TYR_PHOSPHATASE_DUAL_dom"/>
</dbReference>
<dbReference type="InterPro" id="IPR000340">
    <property type="entry name" value="Dual-sp_phosphatase_cat-dom"/>
</dbReference>
<dbReference type="GO" id="GO:0051321">
    <property type="term" value="P:meiotic cell cycle"/>
    <property type="evidence" value="ECO:0007669"/>
    <property type="project" value="UniProtKB-KW"/>
</dbReference>
<dbReference type="InterPro" id="IPR003595">
    <property type="entry name" value="Tyr_Pase_cat"/>
</dbReference>
<dbReference type="InterPro" id="IPR029021">
    <property type="entry name" value="Prot-tyrosine_phosphatase-like"/>
</dbReference>
<evidence type="ECO:0000313" key="17">
    <source>
        <dbReference type="EMBL" id="RPB22643.1"/>
    </source>
</evidence>
<dbReference type="SUPFAM" id="SSF52799">
    <property type="entry name" value="(Phosphotyrosine protein) phosphatases II"/>
    <property type="match status" value="2"/>
</dbReference>
<dbReference type="GO" id="GO:0007096">
    <property type="term" value="P:regulation of exit from mitosis"/>
    <property type="evidence" value="ECO:0007669"/>
    <property type="project" value="UniProtKB-ARBA"/>
</dbReference>
<keyword evidence="7" id="KW-0132">Cell division</keyword>
<dbReference type="Proteomes" id="UP000267821">
    <property type="component" value="Unassembled WGS sequence"/>
</dbReference>
<name>A0A3N4LID1_9PEZI</name>
<feature type="domain" description="Tyrosine-protein phosphatase" evidence="15">
    <location>
        <begin position="246"/>
        <end position="396"/>
    </location>
</feature>
<evidence type="ECO:0000256" key="9">
    <source>
        <dbReference type="ARBA" id="ARBA00022801"/>
    </source>
</evidence>
<dbReference type="GO" id="GO:0000278">
    <property type="term" value="P:mitotic cell cycle"/>
    <property type="evidence" value="ECO:0007669"/>
    <property type="project" value="UniProtKB-ARBA"/>
</dbReference>
<dbReference type="InterPro" id="IPR016130">
    <property type="entry name" value="Tyr_Pase_AS"/>
</dbReference>
<dbReference type="PROSITE" id="PS00383">
    <property type="entry name" value="TYR_PHOSPHATASE_1"/>
    <property type="match status" value="1"/>
</dbReference>
<dbReference type="GO" id="GO:0033554">
    <property type="term" value="P:cellular response to stress"/>
    <property type="evidence" value="ECO:0007669"/>
    <property type="project" value="UniProtKB-ARBA"/>
</dbReference>
<dbReference type="PANTHER" id="PTHR23339">
    <property type="entry name" value="TYROSINE SPECIFIC PROTEIN PHOSPHATASE AND DUAL SPECIFICITY PROTEIN PHOSPHATASE"/>
    <property type="match status" value="1"/>
</dbReference>
<dbReference type="Pfam" id="PF14671">
    <property type="entry name" value="DSPn"/>
    <property type="match status" value="1"/>
</dbReference>
<dbReference type="InterPro" id="IPR044506">
    <property type="entry name" value="CDC14_C"/>
</dbReference>
<dbReference type="CDD" id="cd17657">
    <property type="entry name" value="CDC14_N"/>
    <property type="match status" value="1"/>
</dbReference>
<dbReference type="GO" id="GO:0032954">
    <property type="term" value="P:regulation of cytokinetic process"/>
    <property type="evidence" value="ECO:0007669"/>
    <property type="project" value="UniProtKB-ARBA"/>
</dbReference>
<organism evidence="17 18">
    <name type="scientific">Terfezia boudieri ATCC MYA-4762</name>
    <dbReference type="NCBI Taxonomy" id="1051890"/>
    <lineage>
        <taxon>Eukaryota</taxon>
        <taxon>Fungi</taxon>
        <taxon>Dikarya</taxon>
        <taxon>Ascomycota</taxon>
        <taxon>Pezizomycotina</taxon>
        <taxon>Pezizomycetes</taxon>
        <taxon>Pezizales</taxon>
        <taxon>Pezizaceae</taxon>
        <taxon>Terfezia</taxon>
    </lineage>
</organism>
<accession>A0A3N4LID1</accession>
<evidence type="ECO:0000256" key="13">
    <source>
        <dbReference type="ARBA" id="ARBA00023306"/>
    </source>
</evidence>
<evidence type="ECO:0000256" key="12">
    <source>
        <dbReference type="ARBA" id="ARBA00023254"/>
    </source>
</evidence>
<dbReference type="EC" id="3.1.3.48" evidence="4"/>
<evidence type="ECO:0000256" key="1">
    <source>
        <dbReference type="ARBA" id="ARBA00004123"/>
    </source>
</evidence>
<evidence type="ECO:0000313" key="18">
    <source>
        <dbReference type="Proteomes" id="UP000267821"/>
    </source>
</evidence>
<dbReference type="InterPro" id="IPR050561">
    <property type="entry name" value="PTP"/>
</dbReference>
<evidence type="ECO:0000256" key="7">
    <source>
        <dbReference type="ARBA" id="ARBA00022618"/>
    </source>
</evidence>
<evidence type="ECO:0000256" key="4">
    <source>
        <dbReference type="ARBA" id="ARBA00013064"/>
    </source>
</evidence>
<evidence type="ECO:0000256" key="2">
    <source>
        <dbReference type="ARBA" id="ARBA00004496"/>
    </source>
</evidence>
<dbReference type="GO" id="GO:0005816">
    <property type="term" value="C:spindle pole body"/>
    <property type="evidence" value="ECO:0007669"/>
    <property type="project" value="UniProtKB-ARBA"/>
</dbReference>
<dbReference type="STRING" id="1051890.A0A3N4LID1"/>
<evidence type="ECO:0000256" key="6">
    <source>
        <dbReference type="ARBA" id="ARBA00022553"/>
    </source>
</evidence>
<protein>
    <recommendedName>
        <fullName evidence="4">protein-tyrosine-phosphatase</fullName>
        <ecNumber evidence="4">3.1.3.48</ecNumber>
    </recommendedName>
</protein>
<feature type="compositionally biased region" description="Low complexity" evidence="14">
    <location>
        <begin position="588"/>
        <end position="603"/>
    </location>
</feature>
<sequence length="676" mass="73729">MPSSTRETVCGNVIEYIQDRLYLACYTAQPTSNTAFPPPPIPNPYYGTPAPSRGNGSPTKRSRRSNDLTIAPGLKPVYFCIDDNLLYNAFFHDFGPLHIGHLYRFAVMLHDILGDKQNEGKAVVFWSKCDPRSRANAAALLACYMVLIQSWPPHLALAPIAQCDPPLMPFRDAGYSQADYSLTVQDIVYGIYKAKEKNVLSIKDFSLEEYERYERVDMGDFNWVTPNFLAFASPQHKPPPTMQTQPPIPKTLTEVASCNISQPFKNVLHHFHTREVGLVVRLNDELYPAQYFTNLGITHLDMYFDDGTCPPLSLVRRFINLAHLAITVHKKNIAVHCKAGLGRTGCLIGAYLVYRYGFTANEVIAYLRFMRPGMVVGPQQHWLHLNQGEFRQWWFEDNFTPQSTNVSLTSSAGNLGVGGIKLVPSTPSKSKRVISGTSPGNRRVLGEVDGNDNTSQGGYNAALPVPTPGQPRKTSKRFGNSTASGRVPGTTEVYEDACADQNIDPGSTTPAGPPPPYAKAVAPKPNHNTNSTTTGKAVAKYEQHPPSSSGEEMSEEEYLLRQTIKATRRTSTSRSRSSAAARSKKAGSRSVSYTMTHTTTTTTRVSPPSAGKGGSGSGQLAGAKVRSSPRRRVVAAGKEGEVGDHVALEGGRVGVETRQKAGVRKVSGRLVGTGGK</sequence>
<gene>
    <name evidence="17" type="ORF">L211DRAFT_788390</name>
</gene>
<comment type="subcellular location">
    <subcellularLocation>
        <location evidence="2">Cytoplasm</location>
    </subcellularLocation>
    <subcellularLocation>
        <location evidence="1">Nucleus</location>
    </subcellularLocation>
</comment>
<dbReference type="GO" id="GO:0005737">
    <property type="term" value="C:cytoplasm"/>
    <property type="evidence" value="ECO:0007669"/>
    <property type="project" value="UniProtKB-SubCell"/>
</dbReference>
<keyword evidence="10" id="KW-0904">Protein phosphatase</keyword>
<dbReference type="GO" id="GO:0005730">
    <property type="term" value="C:nucleolus"/>
    <property type="evidence" value="ECO:0007669"/>
    <property type="project" value="UniProtKB-ARBA"/>
</dbReference>
<dbReference type="EMBL" id="ML121550">
    <property type="protein sequence ID" value="RPB22643.1"/>
    <property type="molecule type" value="Genomic_DNA"/>
</dbReference>
<dbReference type="InterPro" id="IPR029260">
    <property type="entry name" value="DSPn"/>
</dbReference>
<dbReference type="PROSITE" id="PS50054">
    <property type="entry name" value="TYR_PHOSPHATASE_DUAL"/>
    <property type="match status" value="1"/>
</dbReference>
<evidence type="ECO:0000256" key="10">
    <source>
        <dbReference type="ARBA" id="ARBA00022912"/>
    </source>
</evidence>
<keyword evidence="9" id="KW-0378">Hydrolase</keyword>
<dbReference type="PROSITE" id="PS50056">
    <property type="entry name" value="TYR_PHOSPHATASE_2"/>
    <property type="match status" value="1"/>
</dbReference>
<comment type="similarity">
    <text evidence="3">Belongs to the protein-tyrosine phosphatase family. Non-receptor class CDC14 subfamily.</text>
</comment>
<dbReference type="GO" id="GO:0051301">
    <property type="term" value="P:cell division"/>
    <property type="evidence" value="ECO:0007669"/>
    <property type="project" value="UniProtKB-KW"/>
</dbReference>
<keyword evidence="5" id="KW-0963">Cytoplasm</keyword>
<keyword evidence="8" id="KW-0498">Mitosis</keyword>
<dbReference type="SMART" id="SM00195">
    <property type="entry name" value="DSPc"/>
    <property type="match status" value="1"/>
</dbReference>
<feature type="compositionally biased region" description="Low complexity" evidence="14">
    <location>
        <begin position="569"/>
        <end position="581"/>
    </location>
</feature>
<dbReference type="FunFam" id="3.90.190.10:FF:000038">
    <property type="entry name" value="Tyrosine-protein phosphatase CDC14"/>
    <property type="match status" value="1"/>
</dbReference>
<evidence type="ECO:0000259" key="15">
    <source>
        <dbReference type="PROSITE" id="PS50054"/>
    </source>
</evidence>
<keyword evidence="13" id="KW-0131">Cell cycle</keyword>
<dbReference type="Pfam" id="PF00782">
    <property type="entry name" value="DSPc"/>
    <property type="match status" value="1"/>
</dbReference>
<keyword evidence="11" id="KW-0539">Nucleus</keyword>
<keyword evidence="18" id="KW-1185">Reference proteome</keyword>
<evidence type="ECO:0000256" key="5">
    <source>
        <dbReference type="ARBA" id="ARBA00022490"/>
    </source>
</evidence>
<feature type="region of interest" description="Disordered" evidence="14">
    <location>
        <begin position="426"/>
        <end position="639"/>
    </location>
</feature>
<dbReference type="InParanoid" id="A0A3N4LID1"/>
<dbReference type="OrthoDB" id="5632at2759"/>
<reference evidence="17 18" key="1">
    <citation type="journal article" date="2018" name="Nat. Ecol. Evol.">
        <title>Pezizomycetes genomes reveal the molecular basis of ectomycorrhizal truffle lifestyle.</title>
        <authorList>
            <person name="Murat C."/>
            <person name="Payen T."/>
            <person name="Noel B."/>
            <person name="Kuo A."/>
            <person name="Morin E."/>
            <person name="Chen J."/>
            <person name="Kohler A."/>
            <person name="Krizsan K."/>
            <person name="Balestrini R."/>
            <person name="Da Silva C."/>
            <person name="Montanini B."/>
            <person name="Hainaut M."/>
            <person name="Levati E."/>
            <person name="Barry K.W."/>
            <person name="Belfiori B."/>
            <person name="Cichocki N."/>
            <person name="Clum A."/>
            <person name="Dockter R.B."/>
            <person name="Fauchery L."/>
            <person name="Guy J."/>
            <person name="Iotti M."/>
            <person name="Le Tacon F."/>
            <person name="Lindquist E.A."/>
            <person name="Lipzen A."/>
            <person name="Malagnac F."/>
            <person name="Mello A."/>
            <person name="Molinier V."/>
            <person name="Miyauchi S."/>
            <person name="Poulain J."/>
            <person name="Riccioni C."/>
            <person name="Rubini A."/>
            <person name="Sitrit Y."/>
            <person name="Splivallo R."/>
            <person name="Traeger S."/>
            <person name="Wang M."/>
            <person name="Zifcakova L."/>
            <person name="Wipf D."/>
            <person name="Zambonelli A."/>
            <person name="Paolocci F."/>
            <person name="Nowrousian M."/>
            <person name="Ottonello S."/>
            <person name="Baldrian P."/>
            <person name="Spatafora J.W."/>
            <person name="Henrissat B."/>
            <person name="Nagy L.G."/>
            <person name="Aury J.M."/>
            <person name="Wincker P."/>
            <person name="Grigoriev I.V."/>
            <person name="Bonfante P."/>
            <person name="Martin F.M."/>
        </authorList>
    </citation>
    <scope>NUCLEOTIDE SEQUENCE [LARGE SCALE GENOMIC DNA]</scope>
    <source>
        <strain evidence="17 18">ATCC MYA-4762</strain>
    </source>
</reference>
<evidence type="ECO:0000256" key="3">
    <source>
        <dbReference type="ARBA" id="ARBA00007315"/>
    </source>
</evidence>
<dbReference type="GO" id="GO:0004725">
    <property type="term" value="F:protein tyrosine phosphatase activity"/>
    <property type="evidence" value="ECO:0007669"/>
    <property type="project" value="UniProtKB-EC"/>
</dbReference>
<evidence type="ECO:0000259" key="16">
    <source>
        <dbReference type="PROSITE" id="PS50056"/>
    </source>
</evidence>
<dbReference type="AlphaFoldDB" id="A0A3N4LID1"/>
<evidence type="ECO:0000256" key="11">
    <source>
        <dbReference type="ARBA" id="ARBA00023242"/>
    </source>
</evidence>
<feature type="region of interest" description="Disordered" evidence="14">
    <location>
        <begin position="35"/>
        <end position="67"/>
    </location>
</feature>
<proteinExistence type="inferred from homology"/>
<evidence type="ECO:0000256" key="8">
    <source>
        <dbReference type="ARBA" id="ARBA00022776"/>
    </source>
</evidence>
<dbReference type="InterPro" id="IPR000387">
    <property type="entry name" value="Tyr_Pase_dom"/>
</dbReference>
<dbReference type="SMART" id="SM00404">
    <property type="entry name" value="PTPc_motif"/>
    <property type="match status" value="1"/>
</dbReference>
<evidence type="ECO:0000256" key="14">
    <source>
        <dbReference type="SAM" id="MobiDB-lite"/>
    </source>
</evidence>
<feature type="compositionally biased region" description="Polar residues" evidence="14">
    <location>
        <begin position="526"/>
        <end position="535"/>
    </location>
</feature>
<dbReference type="CDD" id="cd14499">
    <property type="entry name" value="CDC14_C"/>
    <property type="match status" value="1"/>
</dbReference>
<feature type="domain" description="Tyrosine specific protein phosphatases" evidence="16">
    <location>
        <begin position="316"/>
        <end position="382"/>
    </location>
</feature>
<keyword evidence="12" id="KW-0469">Meiosis</keyword>
<dbReference type="Gene3D" id="3.90.190.10">
    <property type="entry name" value="Protein tyrosine phosphatase superfamily"/>
    <property type="match status" value="2"/>
</dbReference>